<evidence type="ECO:0000313" key="3">
    <source>
        <dbReference type="Proteomes" id="UP001177670"/>
    </source>
</evidence>
<dbReference type="Proteomes" id="UP001177670">
    <property type="component" value="Unassembled WGS sequence"/>
</dbReference>
<keyword evidence="3" id="KW-1185">Reference proteome</keyword>
<feature type="region of interest" description="Disordered" evidence="1">
    <location>
        <begin position="94"/>
        <end position="133"/>
    </location>
</feature>
<comment type="caution">
    <text evidence="2">The sequence shown here is derived from an EMBL/GenBank/DDBJ whole genome shotgun (WGS) entry which is preliminary data.</text>
</comment>
<proteinExistence type="predicted"/>
<dbReference type="EMBL" id="JAHYIQ010000010">
    <property type="protein sequence ID" value="KAK1128220.1"/>
    <property type="molecule type" value="Genomic_DNA"/>
</dbReference>
<reference evidence="2" key="1">
    <citation type="submission" date="2021-10" db="EMBL/GenBank/DDBJ databases">
        <title>Melipona bicolor Genome sequencing and assembly.</title>
        <authorList>
            <person name="Araujo N.S."/>
            <person name="Arias M.C."/>
        </authorList>
    </citation>
    <scope>NUCLEOTIDE SEQUENCE</scope>
    <source>
        <strain evidence="2">USP_2M_L1-L4_2017</strain>
        <tissue evidence="2">Whole body</tissue>
    </source>
</reference>
<evidence type="ECO:0000256" key="1">
    <source>
        <dbReference type="SAM" id="MobiDB-lite"/>
    </source>
</evidence>
<sequence>MLKPGEPRLARGIIDPIETRLAPATFCALTRRSLCKLAAVAHLSRRCFASTTRNISPPPKSCRVVLCSPRFVPPFLGSNSGLLDAFPFRGNRRALDDPDEDKGPPTSVLVKRSATPASLRPRRQPQPVSAYDPRYEGYQAATAKGQATPLDTLEYHEDALRRSLLIRRNYVDREMNETLAVLCRNKGCAREILESLPR</sequence>
<accession>A0AA40KPS8</accession>
<evidence type="ECO:0000313" key="2">
    <source>
        <dbReference type="EMBL" id="KAK1128220.1"/>
    </source>
</evidence>
<dbReference type="AlphaFoldDB" id="A0AA40KPS8"/>
<name>A0AA40KPS8_9HYME</name>
<organism evidence="2 3">
    <name type="scientific">Melipona bicolor</name>
    <dbReference type="NCBI Taxonomy" id="60889"/>
    <lineage>
        <taxon>Eukaryota</taxon>
        <taxon>Metazoa</taxon>
        <taxon>Ecdysozoa</taxon>
        <taxon>Arthropoda</taxon>
        <taxon>Hexapoda</taxon>
        <taxon>Insecta</taxon>
        <taxon>Pterygota</taxon>
        <taxon>Neoptera</taxon>
        <taxon>Endopterygota</taxon>
        <taxon>Hymenoptera</taxon>
        <taxon>Apocrita</taxon>
        <taxon>Aculeata</taxon>
        <taxon>Apoidea</taxon>
        <taxon>Anthophila</taxon>
        <taxon>Apidae</taxon>
        <taxon>Melipona</taxon>
    </lineage>
</organism>
<protein>
    <submittedName>
        <fullName evidence="2">Uncharacterized protein</fullName>
    </submittedName>
</protein>
<gene>
    <name evidence="2" type="ORF">K0M31_002691</name>
</gene>